<dbReference type="EMBL" id="JBHRXI010000002">
    <property type="protein sequence ID" value="MFC3612913.1"/>
    <property type="molecule type" value="Genomic_DNA"/>
</dbReference>
<comment type="caution">
    <text evidence="2">The sequence shown here is derived from an EMBL/GenBank/DDBJ whole genome shotgun (WGS) entry which is preliminary data.</text>
</comment>
<sequence>MSELTQDTIQLSDLFHQSGSGGEHRETLEPESHWDYTEEASQLRDDRRDLDAFRVALRRVFNMRQAELLAAKLREKDPD</sequence>
<feature type="compositionally biased region" description="Basic and acidic residues" evidence="1">
    <location>
        <begin position="22"/>
        <end position="41"/>
    </location>
</feature>
<keyword evidence="3" id="KW-1185">Reference proteome</keyword>
<dbReference type="RefSeq" id="WP_386734101.1">
    <property type="nucleotide sequence ID" value="NZ_JBHRXI010000002.1"/>
</dbReference>
<evidence type="ECO:0000256" key="1">
    <source>
        <dbReference type="SAM" id="MobiDB-lite"/>
    </source>
</evidence>
<proteinExistence type="predicted"/>
<evidence type="ECO:0000313" key="3">
    <source>
        <dbReference type="Proteomes" id="UP001595629"/>
    </source>
</evidence>
<feature type="compositionally biased region" description="Polar residues" evidence="1">
    <location>
        <begin position="1"/>
        <end position="18"/>
    </location>
</feature>
<feature type="region of interest" description="Disordered" evidence="1">
    <location>
        <begin position="1"/>
        <end position="41"/>
    </location>
</feature>
<evidence type="ECO:0000313" key="2">
    <source>
        <dbReference type="EMBL" id="MFC3612913.1"/>
    </source>
</evidence>
<name>A0ABV7TE23_9RHOB</name>
<dbReference type="Proteomes" id="UP001595629">
    <property type="component" value="Unassembled WGS sequence"/>
</dbReference>
<accession>A0ABV7TE23</accession>
<organism evidence="2 3">
    <name type="scientific">Lutimaribacter marinistellae</name>
    <dbReference type="NCBI Taxonomy" id="1820329"/>
    <lineage>
        <taxon>Bacteria</taxon>
        <taxon>Pseudomonadati</taxon>
        <taxon>Pseudomonadota</taxon>
        <taxon>Alphaproteobacteria</taxon>
        <taxon>Rhodobacterales</taxon>
        <taxon>Roseobacteraceae</taxon>
        <taxon>Lutimaribacter</taxon>
    </lineage>
</organism>
<gene>
    <name evidence="2" type="ORF">ACFORG_03985</name>
</gene>
<protein>
    <submittedName>
        <fullName evidence="2">Uncharacterized protein</fullName>
    </submittedName>
</protein>
<reference evidence="3" key="1">
    <citation type="journal article" date="2019" name="Int. J. Syst. Evol. Microbiol.">
        <title>The Global Catalogue of Microorganisms (GCM) 10K type strain sequencing project: providing services to taxonomists for standard genome sequencing and annotation.</title>
        <authorList>
            <consortium name="The Broad Institute Genomics Platform"/>
            <consortium name="The Broad Institute Genome Sequencing Center for Infectious Disease"/>
            <person name="Wu L."/>
            <person name="Ma J."/>
        </authorList>
    </citation>
    <scope>NUCLEOTIDE SEQUENCE [LARGE SCALE GENOMIC DNA]</scope>
    <source>
        <strain evidence="3">KCTC 42911</strain>
    </source>
</reference>